<evidence type="ECO:0000256" key="4">
    <source>
        <dbReference type="ARBA" id="ARBA00022884"/>
    </source>
</evidence>
<dbReference type="Proteomes" id="UP001174694">
    <property type="component" value="Unassembled WGS sequence"/>
</dbReference>
<evidence type="ECO:0000259" key="8">
    <source>
        <dbReference type="PROSITE" id="PS50102"/>
    </source>
</evidence>
<evidence type="ECO:0000256" key="6">
    <source>
        <dbReference type="PROSITE-ProRule" id="PRU00176"/>
    </source>
</evidence>
<accession>A0AA38RXA5</accession>
<keyword evidence="3" id="KW-0677">Repeat</keyword>
<dbReference type="InterPro" id="IPR035979">
    <property type="entry name" value="RBD_domain_sf"/>
</dbReference>
<organism evidence="9 10">
    <name type="scientific">Pleurostoma richardsiae</name>
    <dbReference type="NCBI Taxonomy" id="41990"/>
    <lineage>
        <taxon>Eukaryota</taxon>
        <taxon>Fungi</taxon>
        <taxon>Dikarya</taxon>
        <taxon>Ascomycota</taxon>
        <taxon>Pezizomycotina</taxon>
        <taxon>Sordariomycetes</taxon>
        <taxon>Sordariomycetidae</taxon>
        <taxon>Calosphaeriales</taxon>
        <taxon>Pleurostomataceae</taxon>
        <taxon>Pleurostoma</taxon>
    </lineage>
</organism>
<feature type="compositionally biased region" description="Gly residues" evidence="7">
    <location>
        <begin position="352"/>
        <end position="361"/>
    </location>
</feature>
<dbReference type="GO" id="GO:0005634">
    <property type="term" value="C:nucleus"/>
    <property type="evidence" value="ECO:0007669"/>
    <property type="project" value="UniProtKB-SubCell"/>
</dbReference>
<evidence type="ECO:0000256" key="3">
    <source>
        <dbReference type="ARBA" id="ARBA00022737"/>
    </source>
</evidence>
<dbReference type="PANTHER" id="PTHR23003:SF62">
    <property type="entry name" value="SERINE_ARGININE (SR)-TYPE SHUTTLING MRNA BINDING PROTEIN NPL3"/>
    <property type="match status" value="1"/>
</dbReference>
<dbReference type="EMBL" id="JANBVO010000004">
    <property type="protein sequence ID" value="KAJ9154762.1"/>
    <property type="molecule type" value="Genomic_DNA"/>
</dbReference>
<protein>
    <recommendedName>
        <fullName evidence="8">RRM domain-containing protein</fullName>
    </recommendedName>
</protein>
<feature type="compositionally biased region" description="Basic and acidic residues" evidence="7">
    <location>
        <begin position="374"/>
        <end position="393"/>
    </location>
</feature>
<keyword evidence="10" id="KW-1185">Reference proteome</keyword>
<sequence length="406" mass="43680">MPEQSIEVPPGNKTGVYYIPISNLPFDTTWQDLKDYLREACNVEHVEIFSKSTSAWVRVKGHDNFKKALAHFKEKPFKGRAIVWDARNEQCSARIRTVVPTADDDGTGEQSTVTPVLGSPRGYGPETLATSTSPGTHAYATASGTLFPSSSSPDYNQGPYGFSTPAYSTYYQQPPTATSYDSNIPYGMQSAYSQAPPQVPQYSYVQSPSFVNYTPQPTNLYQGGAYQYAPQGYGDYYSTTSGAAGSSSVPSQGSLASPPGLIYTEQRGIHIREISRRAAVADVHSMIVNLAGDDAGNIVKMDIAVKDKSPRGFATVGFTTLEVAQRMVARLNGFEFSGRKLQVRLLKEGEPVGDGGGGRGGGGHHGHGGKKDHKKDPKGKDKDKGGHKVKDKSAGLVADGSSYRKN</sequence>
<dbReference type="GO" id="GO:0006397">
    <property type="term" value="P:mRNA processing"/>
    <property type="evidence" value="ECO:0007669"/>
    <property type="project" value="UniProtKB-KW"/>
</dbReference>
<keyword evidence="2" id="KW-0507">mRNA processing</keyword>
<evidence type="ECO:0000256" key="1">
    <source>
        <dbReference type="ARBA" id="ARBA00004123"/>
    </source>
</evidence>
<proteinExistence type="predicted"/>
<dbReference type="PROSITE" id="PS50102">
    <property type="entry name" value="RRM"/>
    <property type="match status" value="1"/>
</dbReference>
<gene>
    <name evidence="9" type="ORF">NKR23_g2437</name>
</gene>
<comment type="subcellular location">
    <subcellularLocation>
        <location evidence="1">Nucleus</location>
    </subcellularLocation>
</comment>
<dbReference type="InterPro" id="IPR012677">
    <property type="entry name" value="Nucleotide-bd_a/b_plait_sf"/>
</dbReference>
<dbReference type="Pfam" id="PF00076">
    <property type="entry name" value="RRM_1"/>
    <property type="match status" value="2"/>
</dbReference>
<name>A0AA38RXA5_9PEZI</name>
<keyword evidence="5" id="KW-0539">Nucleus</keyword>
<feature type="region of interest" description="Disordered" evidence="7">
    <location>
        <begin position="101"/>
        <end position="135"/>
    </location>
</feature>
<dbReference type="PANTHER" id="PTHR23003">
    <property type="entry name" value="RNA RECOGNITION MOTIF RRM DOMAIN CONTAINING PROTEIN"/>
    <property type="match status" value="1"/>
</dbReference>
<dbReference type="SUPFAM" id="SSF54928">
    <property type="entry name" value="RNA-binding domain, RBD"/>
    <property type="match status" value="2"/>
</dbReference>
<evidence type="ECO:0000256" key="2">
    <source>
        <dbReference type="ARBA" id="ARBA00022664"/>
    </source>
</evidence>
<comment type="caution">
    <text evidence="9">The sequence shown here is derived from an EMBL/GenBank/DDBJ whole genome shotgun (WGS) entry which is preliminary data.</text>
</comment>
<evidence type="ECO:0000256" key="7">
    <source>
        <dbReference type="SAM" id="MobiDB-lite"/>
    </source>
</evidence>
<dbReference type="GO" id="GO:0003729">
    <property type="term" value="F:mRNA binding"/>
    <property type="evidence" value="ECO:0007669"/>
    <property type="project" value="TreeGrafter"/>
</dbReference>
<evidence type="ECO:0000313" key="9">
    <source>
        <dbReference type="EMBL" id="KAJ9154762.1"/>
    </source>
</evidence>
<reference evidence="9" key="1">
    <citation type="submission" date="2022-07" db="EMBL/GenBank/DDBJ databases">
        <title>Fungi with potential for degradation of polypropylene.</title>
        <authorList>
            <person name="Gostincar C."/>
        </authorList>
    </citation>
    <scope>NUCLEOTIDE SEQUENCE</scope>
    <source>
        <strain evidence="9">EXF-13308</strain>
    </source>
</reference>
<feature type="domain" description="RRM" evidence="8">
    <location>
        <begin position="267"/>
        <end position="348"/>
    </location>
</feature>
<feature type="compositionally biased region" description="Basic residues" evidence="7">
    <location>
        <begin position="362"/>
        <end position="373"/>
    </location>
</feature>
<dbReference type="Gene3D" id="3.30.70.330">
    <property type="match status" value="2"/>
</dbReference>
<dbReference type="AlphaFoldDB" id="A0AA38RXA5"/>
<dbReference type="SMART" id="SM00360">
    <property type="entry name" value="RRM"/>
    <property type="match status" value="2"/>
</dbReference>
<evidence type="ECO:0000313" key="10">
    <source>
        <dbReference type="Proteomes" id="UP001174694"/>
    </source>
</evidence>
<feature type="region of interest" description="Disordered" evidence="7">
    <location>
        <begin position="349"/>
        <end position="406"/>
    </location>
</feature>
<dbReference type="CDD" id="cd00590">
    <property type="entry name" value="RRM_SF"/>
    <property type="match status" value="1"/>
</dbReference>
<dbReference type="GO" id="GO:0005737">
    <property type="term" value="C:cytoplasm"/>
    <property type="evidence" value="ECO:0007669"/>
    <property type="project" value="TreeGrafter"/>
</dbReference>
<dbReference type="InterPro" id="IPR050374">
    <property type="entry name" value="RRT5_SRSF_SR"/>
</dbReference>
<evidence type="ECO:0000256" key="5">
    <source>
        <dbReference type="ARBA" id="ARBA00023242"/>
    </source>
</evidence>
<keyword evidence="4 6" id="KW-0694">RNA-binding</keyword>
<dbReference type="InterPro" id="IPR000504">
    <property type="entry name" value="RRM_dom"/>
</dbReference>